<dbReference type="Proteomes" id="UP001602013">
    <property type="component" value="Unassembled WGS sequence"/>
</dbReference>
<organism evidence="1 2">
    <name type="scientific">Microtetraspora malaysiensis</name>
    <dbReference type="NCBI Taxonomy" id="161358"/>
    <lineage>
        <taxon>Bacteria</taxon>
        <taxon>Bacillati</taxon>
        <taxon>Actinomycetota</taxon>
        <taxon>Actinomycetes</taxon>
        <taxon>Streptosporangiales</taxon>
        <taxon>Streptosporangiaceae</taxon>
        <taxon>Microtetraspora</taxon>
    </lineage>
</organism>
<dbReference type="EMBL" id="JBIASD010000044">
    <property type="protein sequence ID" value="MFF3671328.1"/>
    <property type="molecule type" value="Genomic_DNA"/>
</dbReference>
<protein>
    <submittedName>
        <fullName evidence="1">Uncharacterized protein</fullName>
    </submittedName>
</protein>
<accession>A0ABW6T2A4</accession>
<evidence type="ECO:0000313" key="1">
    <source>
        <dbReference type="EMBL" id="MFF3671328.1"/>
    </source>
</evidence>
<name>A0ABW6T2A4_9ACTN</name>
<sequence length="121" mass="12699">MSSSERHLSVEEQAVILALLAQDFPGADELRAQVPSAVVSGRCGCGCATVDLRAGTGPRALASPMQDGVLISADVRGRSDGVLLFVEKGYLSCLEVYSIEDEPATLPRPEDLIVGAPGSWE</sequence>
<reference evidence="1 2" key="1">
    <citation type="submission" date="2024-10" db="EMBL/GenBank/DDBJ databases">
        <title>The Natural Products Discovery Center: Release of the First 8490 Sequenced Strains for Exploring Actinobacteria Biosynthetic Diversity.</title>
        <authorList>
            <person name="Kalkreuter E."/>
            <person name="Kautsar S.A."/>
            <person name="Yang D."/>
            <person name="Bader C.D."/>
            <person name="Teijaro C.N."/>
            <person name="Fluegel L."/>
            <person name="Davis C.M."/>
            <person name="Simpson J.R."/>
            <person name="Lauterbach L."/>
            <person name="Steele A.D."/>
            <person name="Gui C."/>
            <person name="Meng S."/>
            <person name="Li G."/>
            <person name="Viehrig K."/>
            <person name="Ye F."/>
            <person name="Su P."/>
            <person name="Kiefer A.F."/>
            <person name="Nichols A."/>
            <person name="Cepeda A.J."/>
            <person name="Yan W."/>
            <person name="Fan B."/>
            <person name="Jiang Y."/>
            <person name="Adhikari A."/>
            <person name="Zheng C.-J."/>
            <person name="Schuster L."/>
            <person name="Cowan T.M."/>
            <person name="Smanski M.J."/>
            <person name="Chevrette M.G."/>
            <person name="De Carvalho L.P.S."/>
            <person name="Shen B."/>
        </authorList>
    </citation>
    <scope>NUCLEOTIDE SEQUENCE [LARGE SCALE GENOMIC DNA]</scope>
    <source>
        <strain evidence="1 2">NPDC002173</strain>
    </source>
</reference>
<comment type="caution">
    <text evidence="1">The sequence shown here is derived from an EMBL/GenBank/DDBJ whole genome shotgun (WGS) entry which is preliminary data.</text>
</comment>
<keyword evidence="2" id="KW-1185">Reference proteome</keyword>
<dbReference type="RefSeq" id="WP_387417513.1">
    <property type="nucleotide sequence ID" value="NZ_JBIASD010000044.1"/>
</dbReference>
<gene>
    <name evidence="1" type="ORF">ACFYXI_37665</name>
</gene>
<proteinExistence type="predicted"/>
<evidence type="ECO:0000313" key="2">
    <source>
        <dbReference type="Proteomes" id="UP001602013"/>
    </source>
</evidence>